<feature type="coiled-coil region" evidence="1">
    <location>
        <begin position="253"/>
        <end position="280"/>
    </location>
</feature>
<evidence type="ECO:0000313" key="3">
    <source>
        <dbReference type="Proteomes" id="UP000501346"/>
    </source>
</evidence>
<evidence type="ECO:0000313" key="2">
    <source>
        <dbReference type="EMBL" id="QID84236.1"/>
    </source>
</evidence>
<reference evidence="2 3" key="1">
    <citation type="journal article" date="2019" name="BMC Genomics">
        <title>Chromosome level assembly and comparative genome analysis confirm lager-brewing yeasts originated from a single hybridization.</title>
        <authorList>
            <person name="Salazar A.N."/>
            <person name="Gorter de Vries A.R."/>
            <person name="van den Broek M."/>
            <person name="Brouwers N."/>
            <person name="de la Torre Cortes P."/>
            <person name="Kuijpers N.G.A."/>
            <person name="Daran J.G."/>
            <person name="Abeel T."/>
        </authorList>
    </citation>
    <scope>NUCLEOTIDE SEQUENCE [LARGE SCALE GENOMIC DNA]</scope>
    <source>
        <strain evidence="2 3">CBS 1483</strain>
    </source>
</reference>
<sequence length="370" mass="41814">MNYMTYDYDPQHSLETSFNNLAFHPHQQSQQQGLYEAGERNDARPGLMNPLGQSNKMNNTMIPQGSSANPLGGQHNLNSSANFNMPTSMNTYNYQNVPQAPARNAMNHNNIMSGATANDYWLDPMSNMSNNNKEANGNPNDSMSSMSNMTAKTSINSTAFKNSFVPFNHVATLPMTNVNSNETNSNKDERMETMEVKLQIKESQIESLENEIQKLKKIFNEGLNYKQNEYKYEKENSHIPQAFELPASLEVIFRKLSSSLHSKEKELADTKENLESILTALALNPTNSVTKYGRYDAESIAHKMVVRLENLTNENKEMAKMLAYGRSKETQIELQLSKKENLELREKIAFLETQLAMKIPSKENTGNNGN</sequence>
<evidence type="ECO:0000256" key="1">
    <source>
        <dbReference type="SAM" id="Coils"/>
    </source>
</evidence>
<name>A0A6C1E4G7_SACPS</name>
<organism evidence="2 3">
    <name type="scientific">Saccharomyces pastorianus</name>
    <name type="common">Lager yeast</name>
    <name type="synonym">Saccharomyces cerevisiae x Saccharomyces eubayanus</name>
    <dbReference type="NCBI Taxonomy" id="27292"/>
    <lineage>
        <taxon>Eukaryota</taxon>
        <taxon>Fungi</taxon>
        <taxon>Dikarya</taxon>
        <taxon>Ascomycota</taxon>
        <taxon>Saccharomycotina</taxon>
        <taxon>Saccharomycetes</taxon>
        <taxon>Saccharomycetales</taxon>
        <taxon>Saccharomycetaceae</taxon>
        <taxon>Saccharomyces</taxon>
    </lineage>
</organism>
<accession>A0A6C1E4G7</accession>
<keyword evidence="3" id="KW-1185">Reference proteome</keyword>
<gene>
    <name evidence="2" type="primary">MUM2_2</name>
    <name evidence="2" type="ORF">GRS66_006734</name>
</gene>
<dbReference type="EMBL" id="CP049001">
    <property type="protein sequence ID" value="QID84236.1"/>
    <property type="molecule type" value="Genomic_DNA"/>
</dbReference>
<dbReference type="Proteomes" id="UP000501346">
    <property type="component" value="Chromosome SeIV-SeII"/>
</dbReference>
<feature type="coiled-coil region" evidence="1">
    <location>
        <begin position="327"/>
        <end position="354"/>
    </location>
</feature>
<dbReference type="OrthoDB" id="21221at2759"/>
<feature type="coiled-coil region" evidence="1">
    <location>
        <begin position="191"/>
        <end position="218"/>
    </location>
</feature>
<protein>
    <submittedName>
        <fullName evidence="2">Muddled meiosis-protein</fullName>
    </submittedName>
</protein>
<proteinExistence type="predicted"/>
<dbReference type="AlphaFoldDB" id="A0A6C1E4G7"/>
<keyword evidence="1" id="KW-0175">Coiled coil</keyword>